<dbReference type="PROSITE" id="PS00108">
    <property type="entry name" value="PROTEIN_KINASE_ST"/>
    <property type="match status" value="1"/>
</dbReference>
<dbReference type="PANTHER" id="PTHR43289:SF34">
    <property type="entry name" value="SERINE_THREONINE-PROTEIN KINASE YBDM-RELATED"/>
    <property type="match status" value="1"/>
</dbReference>
<dbReference type="InterPro" id="IPR011009">
    <property type="entry name" value="Kinase-like_dom_sf"/>
</dbReference>
<dbReference type="Pfam" id="PF00069">
    <property type="entry name" value="Pkinase"/>
    <property type="match status" value="1"/>
</dbReference>
<sequence length="540" mass="58628">MEATAISDPRIGTVLQERYRILQRLSAGGMGVVYRGERLELGRAVAIKFLHSWMASDVSFQRRFQIEAQAMSRLSHPCCVPVIDYGVQDGAPFMVMDFVTGQTLRTLVSEGGALPVRRALGLVRQVLAGLAHAHAQNIVHRDIKPDNIILTEAVGLGEQVRILDFGLAKLRDTVTGLTTGLAVGTPSYMAPEQIRAGEIDARTDLYSVGVLLFELLTGSKPFVGEGSTEVMRMHQEAAPPTLGSLRSGTGFSPQLEAAVRKAMAKHPGERFQSATEFAAALDALPEGRASSESPTVQVHAPASSSALEATVPSRSKETVPDTRALVPPRDKRPMLAVGATGVLLVGLGAALLWPEAQETQPATSAPSPVAKSTPAPKQQPAPSETPTASAQATSAPEGTVPREDLPNIEQLERWVKEGKEWRRDQTLRELAKLRTQYPQSAYAPYLEGHVNFDNLRWVDGLDSYGAAMRNNAAYRTDARLIRNVIRCLVSDRFHTKCADFLVREVGAPAAPFLEEAVRSDPYANVQNRAARLLTRLNARR</sequence>
<feature type="compositionally biased region" description="Low complexity" evidence="5">
    <location>
        <begin position="380"/>
        <end position="397"/>
    </location>
</feature>
<dbReference type="RefSeq" id="WP_116120649.1">
    <property type="nucleotide sequence ID" value="NZ_QUMU01000010.1"/>
</dbReference>
<keyword evidence="3 7" id="KW-0418">Kinase</keyword>
<evidence type="ECO:0000256" key="4">
    <source>
        <dbReference type="ARBA" id="ARBA00022840"/>
    </source>
</evidence>
<keyword evidence="1" id="KW-0808">Transferase</keyword>
<dbReference type="PANTHER" id="PTHR43289">
    <property type="entry name" value="MITOGEN-ACTIVATED PROTEIN KINASE KINASE KINASE 20-RELATED"/>
    <property type="match status" value="1"/>
</dbReference>
<dbReference type="GO" id="GO:0016301">
    <property type="term" value="F:kinase activity"/>
    <property type="evidence" value="ECO:0007669"/>
    <property type="project" value="UniProtKB-KW"/>
</dbReference>
<comment type="caution">
    <text evidence="7">The sequence shown here is derived from an EMBL/GenBank/DDBJ whole genome shotgun (WGS) entry which is preliminary data.</text>
</comment>
<evidence type="ECO:0000259" key="6">
    <source>
        <dbReference type="PROSITE" id="PS50011"/>
    </source>
</evidence>
<organism evidence="7 8">
    <name type="scientific">Archangium gephyra</name>
    <dbReference type="NCBI Taxonomy" id="48"/>
    <lineage>
        <taxon>Bacteria</taxon>
        <taxon>Pseudomonadati</taxon>
        <taxon>Myxococcota</taxon>
        <taxon>Myxococcia</taxon>
        <taxon>Myxococcales</taxon>
        <taxon>Cystobacterineae</taxon>
        <taxon>Archangiaceae</taxon>
        <taxon>Archangium</taxon>
    </lineage>
</organism>
<dbReference type="Gene3D" id="1.10.510.10">
    <property type="entry name" value="Transferase(Phosphotransferase) domain 1"/>
    <property type="match status" value="1"/>
</dbReference>
<dbReference type="SMART" id="SM00220">
    <property type="entry name" value="S_TKc"/>
    <property type="match status" value="1"/>
</dbReference>
<evidence type="ECO:0000313" key="8">
    <source>
        <dbReference type="Proteomes" id="UP000256345"/>
    </source>
</evidence>
<evidence type="ECO:0000313" key="7">
    <source>
        <dbReference type="EMBL" id="REG27161.1"/>
    </source>
</evidence>
<dbReference type="InterPro" id="IPR008271">
    <property type="entry name" value="Ser/Thr_kinase_AS"/>
</dbReference>
<feature type="compositionally biased region" description="Polar residues" evidence="5">
    <location>
        <begin position="290"/>
        <end position="307"/>
    </location>
</feature>
<evidence type="ECO:0000256" key="3">
    <source>
        <dbReference type="ARBA" id="ARBA00022777"/>
    </source>
</evidence>
<evidence type="ECO:0000256" key="1">
    <source>
        <dbReference type="ARBA" id="ARBA00022679"/>
    </source>
</evidence>
<dbReference type="Gene3D" id="3.30.200.20">
    <property type="entry name" value="Phosphorylase Kinase, domain 1"/>
    <property type="match status" value="1"/>
</dbReference>
<dbReference type="PROSITE" id="PS50011">
    <property type="entry name" value="PROTEIN_KINASE_DOM"/>
    <property type="match status" value="1"/>
</dbReference>
<reference evidence="7 8" key="1">
    <citation type="submission" date="2018-08" db="EMBL/GenBank/DDBJ databases">
        <title>Genomic Encyclopedia of Archaeal and Bacterial Type Strains, Phase II (KMG-II): from individual species to whole genera.</title>
        <authorList>
            <person name="Goeker M."/>
        </authorList>
    </citation>
    <scope>NUCLEOTIDE SEQUENCE [LARGE SCALE GENOMIC DNA]</scope>
    <source>
        <strain evidence="7 8">DSM 2261</strain>
    </source>
</reference>
<gene>
    <name evidence="7" type="ORF">ATI61_110168</name>
</gene>
<dbReference type="CDD" id="cd14014">
    <property type="entry name" value="STKc_PknB_like"/>
    <property type="match status" value="1"/>
</dbReference>
<feature type="domain" description="Protein kinase" evidence="6">
    <location>
        <begin position="19"/>
        <end position="284"/>
    </location>
</feature>
<keyword evidence="8" id="KW-1185">Reference proteome</keyword>
<dbReference type="InterPro" id="IPR000719">
    <property type="entry name" value="Prot_kinase_dom"/>
</dbReference>
<keyword evidence="4" id="KW-0067">ATP-binding</keyword>
<name>A0ABX9JU50_9BACT</name>
<accession>A0ABX9JU50</accession>
<feature type="region of interest" description="Disordered" evidence="5">
    <location>
        <begin position="358"/>
        <end position="408"/>
    </location>
</feature>
<evidence type="ECO:0000256" key="5">
    <source>
        <dbReference type="SAM" id="MobiDB-lite"/>
    </source>
</evidence>
<protein>
    <submittedName>
        <fullName evidence="7">Serine/threonine-protein kinase</fullName>
    </submittedName>
</protein>
<keyword evidence="2" id="KW-0547">Nucleotide-binding</keyword>
<dbReference type="EMBL" id="QUMU01000010">
    <property type="protein sequence ID" value="REG27161.1"/>
    <property type="molecule type" value="Genomic_DNA"/>
</dbReference>
<proteinExistence type="predicted"/>
<dbReference type="SUPFAM" id="SSF56112">
    <property type="entry name" value="Protein kinase-like (PK-like)"/>
    <property type="match status" value="1"/>
</dbReference>
<dbReference type="Proteomes" id="UP000256345">
    <property type="component" value="Unassembled WGS sequence"/>
</dbReference>
<evidence type="ECO:0000256" key="2">
    <source>
        <dbReference type="ARBA" id="ARBA00022741"/>
    </source>
</evidence>
<feature type="region of interest" description="Disordered" evidence="5">
    <location>
        <begin position="288"/>
        <end position="330"/>
    </location>
</feature>